<dbReference type="EMBL" id="QYYA01000001">
    <property type="protein sequence ID" value="RJG20105.1"/>
    <property type="molecule type" value="Genomic_DNA"/>
</dbReference>
<evidence type="ECO:0000313" key="2">
    <source>
        <dbReference type="EMBL" id="RJG20105.1"/>
    </source>
</evidence>
<organism evidence="2 3">
    <name type="scientific">Alcanivorax profundi</name>
    <dbReference type="NCBI Taxonomy" id="2338368"/>
    <lineage>
        <taxon>Bacteria</taxon>
        <taxon>Pseudomonadati</taxon>
        <taxon>Pseudomonadota</taxon>
        <taxon>Gammaproteobacteria</taxon>
        <taxon>Oceanospirillales</taxon>
        <taxon>Alcanivoracaceae</taxon>
        <taxon>Alcanivorax</taxon>
    </lineage>
</organism>
<sequence>MQLLSNSLTDQAPIGEKYAFAVKDADTHVALSSNINPHLAWKDAPSQTRSFAVVCHDPDCPSAGDDVNQEDREVPADLPRVDFYHWTLFDIPAGQSEILEGEHSSEVTAHGKNGPTAPQGLRHGKNDYSGWFAGDADMEGEYFGYDGPCPPWNDSIVHRYVFTVYALDVEQLPTEGDLSGAALVGLIKANALDSASITVSYTLNPRLAK</sequence>
<protein>
    <submittedName>
        <fullName evidence="2">YbhB/YbcL family Raf kinase inhibitor-like protein</fullName>
    </submittedName>
</protein>
<evidence type="ECO:0000256" key="1">
    <source>
        <dbReference type="SAM" id="MobiDB-lite"/>
    </source>
</evidence>
<dbReference type="SUPFAM" id="SSF49777">
    <property type="entry name" value="PEBP-like"/>
    <property type="match status" value="1"/>
</dbReference>
<feature type="region of interest" description="Disordered" evidence="1">
    <location>
        <begin position="102"/>
        <end position="123"/>
    </location>
</feature>
<dbReference type="OrthoDB" id="9797506at2"/>
<dbReference type="Gene3D" id="3.90.280.10">
    <property type="entry name" value="PEBP-like"/>
    <property type="match status" value="1"/>
</dbReference>
<reference evidence="2 3" key="1">
    <citation type="submission" date="2018-09" db="EMBL/GenBank/DDBJ databases">
        <title>Alcanivorax profundi sp. nov., isolated from 1000 m-depth seawater of the Mariana Trench.</title>
        <authorList>
            <person name="Liu J."/>
        </authorList>
    </citation>
    <scope>NUCLEOTIDE SEQUENCE [LARGE SCALE GENOMIC DNA]</scope>
    <source>
        <strain evidence="2 3">MTEO17</strain>
    </source>
</reference>
<accession>A0A418Y3J5</accession>
<gene>
    <name evidence="2" type="ORF">D4A39_04575</name>
</gene>
<evidence type="ECO:0000313" key="3">
    <source>
        <dbReference type="Proteomes" id="UP000283734"/>
    </source>
</evidence>
<name>A0A418Y3J5_9GAMM</name>
<dbReference type="Proteomes" id="UP000283734">
    <property type="component" value="Unassembled WGS sequence"/>
</dbReference>
<dbReference type="Pfam" id="PF01161">
    <property type="entry name" value="PBP"/>
    <property type="match status" value="1"/>
</dbReference>
<proteinExistence type="predicted"/>
<dbReference type="PANTHER" id="PTHR30289:SF1">
    <property type="entry name" value="PEBP (PHOSPHATIDYLETHANOLAMINE-BINDING PROTEIN) FAMILY PROTEIN"/>
    <property type="match status" value="1"/>
</dbReference>
<dbReference type="NCBIfam" id="TIGR00481">
    <property type="entry name" value="YbhB/YbcL family Raf kinase inhibitor-like protein"/>
    <property type="match status" value="1"/>
</dbReference>
<dbReference type="RefSeq" id="WP_119917573.1">
    <property type="nucleotide sequence ID" value="NZ_QYYA01000001.1"/>
</dbReference>
<dbReference type="AlphaFoldDB" id="A0A418Y3J5"/>
<keyword evidence="3" id="KW-1185">Reference proteome</keyword>
<dbReference type="PANTHER" id="PTHR30289">
    <property type="entry name" value="UNCHARACTERIZED PROTEIN YBCL-RELATED"/>
    <property type="match status" value="1"/>
</dbReference>
<dbReference type="InterPro" id="IPR005247">
    <property type="entry name" value="YbhB_YbcL/LppC-like"/>
</dbReference>
<comment type="caution">
    <text evidence="2">The sequence shown here is derived from an EMBL/GenBank/DDBJ whole genome shotgun (WGS) entry which is preliminary data.</text>
</comment>
<dbReference type="InterPro" id="IPR036610">
    <property type="entry name" value="PEBP-like_sf"/>
</dbReference>
<dbReference type="CDD" id="cd00865">
    <property type="entry name" value="PEBP_bact_arch"/>
    <property type="match status" value="1"/>
</dbReference>
<dbReference type="InterPro" id="IPR008914">
    <property type="entry name" value="PEBP"/>
</dbReference>